<dbReference type="PROSITE" id="PS51272">
    <property type="entry name" value="SLH"/>
    <property type="match status" value="1"/>
</dbReference>
<evidence type="ECO:0000313" key="4">
    <source>
        <dbReference type="EMBL" id="MBP2242153.1"/>
    </source>
</evidence>
<feature type="signal peptide" evidence="2">
    <location>
        <begin position="1"/>
        <end position="27"/>
    </location>
</feature>
<reference evidence="4 5" key="1">
    <citation type="submission" date="2021-03" db="EMBL/GenBank/DDBJ databases">
        <title>Genomic Encyclopedia of Type Strains, Phase IV (KMG-IV): sequencing the most valuable type-strain genomes for metagenomic binning, comparative biology and taxonomic classification.</title>
        <authorList>
            <person name="Goeker M."/>
        </authorList>
    </citation>
    <scope>NUCLEOTIDE SEQUENCE [LARGE SCALE GENOMIC DNA]</scope>
    <source>
        <strain evidence="4 5">DSM 26675</strain>
    </source>
</reference>
<feature type="chain" id="PRO_5046660145" description="SLH domain-containing protein" evidence="2">
    <location>
        <begin position="28"/>
        <end position="742"/>
    </location>
</feature>
<dbReference type="Proteomes" id="UP001519293">
    <property type="component" value="Unassembled WGS sequence"/>
</dbReference>
<dbReference type="Pfam" id="PF00395">
    <property type="entry name" value="SLH"/>
    <property type="match status" value="2"/>
</dbReference>
<keyword evidence="1 2" id="KW-0732">Signal</keyword>
<evidence type="ECO:0000259" key="3">
    <source>
        <dbReference type="PROSITE" id="PS51272"/>
    </source>
</evidence>
<feature type="domain" description="SLH" evidence="3">
    <location>
        <begin position="612"/>
        <end position="674"/>
    </location>
</feature>
<dbReference type="InterPro" id="IPR001119">
    <property type="entry name" value="SLH_dom"/>
</dbReference>
<name>A0ABS4RHD0_9BACI</name>
<evidence type="ECO:0000256" key="2">
    <source>
        <dbReference type="SAM" id="SignalP"/>
    </source>
</evidence>
<keyword evidence="5" id="KW-1185">Reference proteome</keyword>
<sequence>MKKLRKLGILTLSTGLTIGILAPAASATSLGNEHYSPAQIQVAQTEKVISKSELIKKFKAFFPQFDYLKDSEFHSGSGYQYPEDTTIRYDLHFQKKINGKQMYGSVSFLGDDLKIERFHYEPTNAVDALFPAKITKEKATEVAKAFLKNFPESKDYHLETNHINYYPLNQLLTEPIRYSFSFVKKQNNVPIPDQQIQVTVLGNGEVTEFYQYSGNSASPSYDDATKILPKDEIIKQMKERISVDLQYRVETNYRTGDTDVNLIYQPINNVIGVHALSGEWQLMNGFTPELQNEHKIEHIVTQPLKPKQTNISLADAKAFAETLLKIDSDKIKLRFDSIEERKNFNGQEVINIQYMYEYESGGSGTNLELDKHTGEIIQYHDIKEELLKERDNSKQTDKAISNEEALNKAVHYLKLYAPSYLHEYAMPIGEFYHDEDRGIYHFVFPRVANGIIVNGEQLTASISANGALLGLNVYQSDIQNWPSIDKVIPKEKAQEKYFEELNLNLNYVKEGYGKKDNHYHLVYSQVFQNNTSMYLDAVTGEWNRTNENDDPVVSHPWAEKELNHLIQAKILNVEEQKSFDANAKMTKGAALEVITKSITHFYDHYYPEQNETSHSFENIKPTHPLYQVIERAVTLGIIEKEETSFNLDEHLTREELAIWYIRLLGLEQAAKNQGIYHLPFSDAKDVKAENVGYVALAHSIGLLTANKNKFNPKQDVSYADLAVSVIRLAHETYEKGIQFYNY</sequence>
<protein>
    <recommendedName>
        <fullName evidence="3">SLH domain-containing protein</fullName>
    </recommendedName>
</protein>
<comment type="caution">
    <text evidence="4">The sequence shown here is derived from an EMBL/GenBank/DDBJ whole genome shotgun (WGS) entry which is preliminary data.</text>
</comment>
<accession>A0ABS4RHD0</accession>
<proteinExistence type="predicted"/>
<dbReference type="EMBL" id="JAGIKZ010000016">
    <property type="protein sequence ID" value="MBP2242153.1"/>
    <property type="molecule type" value="Genomic_DNA"/>
</dbReference>
<evidence type="ECO:0000313" key="5">
    <source>
        <dbReference type="Proteomes" id="UP001519293"/>
    </source>
</evidence>
<dbReference type="RefSeq" id="WP_066392358.1">
    <property type="nucleotide sequence ID" value="NZ_JAGIKZ010000016.1"/>
</dbReference>
<evidence type="ECO:0000256" key="1">
    <source>
        <dbReference type="ARBA" id="ARBA00022729"/>
    </source>
</evidence>
<dbReference type="Pfam" id="PF16244">
    <property type="entry name" value="DUF4901"/>
    <property type="match status" value="2"/>
</dbReference>
<organism evidence="4 5">
    <name type="scientific">Cytobacillus eiseniae</name>
    <dbReference type="NCBI Taxonomy" id="762947"/>
    <lineage>
        <taxon>Bacteria</taxon>
        <taxon>Bacillati</taxon>
        <taxon>Bacillota</taxon>
        <taxon>Bacilli</taxon>
        <taxon>Bacillales</taxon>
        <taxon>Bacillaceae</taxon>
        <taxon>Cytobacillus</taxon>
    </lineage>
</organism>
<dbReference type="InterPro" id="IPR032599">
    <property type="entry name" value="YcdB/YcdC_rep_domain"/>
</dbReference>
<gene>
    <name evidence="4" type="ORF">J2Z40_002726</name>
</gene>